<dbReference type="InterPro" id="IPR055348">
    <property type="entry name" value="DctQ"/>
</dbReference>
<dbReference type="PANTHER" id="PTHR35011">
    <property type="entry name" value="2,3-DIKETO-L-GULONATE TRAP TRANSPORTER SMALL PERMEASE PROTEIN YIAM"/>
    <property type="match status" value="1"/>
</dbReference>
<organism evidence="11 12">
    <name type="scientific">Kerstersia gyiorum</name>
    <dbReference type="NCBI Taxonomy" id="206506"/>
    <lineage>
        <taxon>Bacteria</taxon>
        <taxon>Pseudomonadati</taxon>
        <taxon>Pseudomonadota</taxon>
        <taxon>Betaproteobacteria</taxon>
        <taxon>Burkholderiales</taxon>
        <taxon>Alcaligenaceae</taxon>
        <taxon>Kerstersia</taxon>
    </lineage>
</organism>
<evidence type="ECO:0000256" key="6">
    <source>
        <dbReference type="ARBA" id="ARBA00022989"/>
    </source>
</evidence>
<dbReference type="Pfam" id="PF04290">
    <property type="entry name" value="DctQ"/>
    <property type="match status" value="1"/>
</dbReference>
<dbReference type="GO" id="GO:0022857">
    <property type="term" value="F:transmembrane transporter activity"/>
    <property type="evidence" value="ECO:0007669"/>
    <property type="project" value="UniProtKB-UniRule"/>
</dbReference>
<evidence type="ECO:0000256" key="8">
    <source>
        <dbReference type="ARBA" id="ARBA00038436"/>
    </source>
</evidence>
<comment type="subunit">
    <text evidence="9">The complex comprises the extracytoplasmic solute receptor protein and the two transmembrane proteins.</text>
</comment>
<evidence type="ECO:0000256" key="1">
    <source>
        <dbReference type="ARBA" id="ARBA00004429"/>
    </source>
</evidence>
<sequence>MMQWVERLCRLIDMLIGIALAVMVVLVFSNVVLRYAFNSGIAISEEMSRWLFIWITFMGAAVAVQQRTHMGTDLFVRLLPRRLRCCCLGLGQLLMMYVCSLLLQGSWEQMIINWDTNSAAMEISTAWCYGAGALFALLAGLTLLLQFLRLVTGKATQEELGFAAEQAGERLVKEARS</sequence>
<comment type="similarity">
    <text evidence="8 9">Belongs to the TRAP transporter small permease family.</text>
</comment>
<accession>A0A171KPN3</accession>
<evidence type="ECO:0000259" key="10">
    <source>
        <dbReference type="Pfam" id="PF04290"/>
    </source>
</evidence>
<comment type="subcellular location">
    <subcellularLocation>
        <location evidence="1 9">Cell inner membrane</location>
        <topology evidence="1 9">Multi-pass membrane protein</topology>
    </subcellularLocation>
</comment>
<dbReference type="AlphaFoldDB" id="A0A171KPN3"/>
<keyword evidence="12" id="KW-1185">Reference proteome</keyword>
<feature type="transmembrane region" description="Helical" evidence="9">
    <location>
        <begin position="123"/>
        <end position="145"/>
    </location>
</feature>
<protein>
    <recommendedName>
        <fullName evidence="9">TRAP transporter small permease protein</fullName>
    </recommendedName>
</protein>
<comment type="caution">
    <text evidence="11">The sequence shown here is derived from an EMBL/GenBank/DDBJ whole genome shotgun (WGS) entry which is preliminary data.</text>
</comment>
<proteinExistence type="inferred from homology"/>
<evidence type="ECO:0000256" key="5">
    <source>
        <dbReference type="ARBA" id="ARBA00022692"/>
    </source>
</evidence>
<dbReference type="InterPro" id="IPR007387">
    <property type="entry name" value="TRAP_DctQ"/>
</dbReference>
<evidence type="ECO:0000313" key="11">
    <source>
        <dbReference type="EMBL" id="KKO70850.1"/>
    </source>
</evidence>
<dbReference type="GO" id="GO:0015740">
    <property type="term" value="P:C4-dicarboxylate transport"/>
    <property type="evidence" value="ECO:0007669"/>
    <property type="project" value="TreeGrafter"/>
</dbReference>
<dbReference type="Proteomes" id="UP000078084">
    <property type="component" value="Unassembled WGS sequence"/>
</dbReference>
<dbReference type="RefSeq" id="WP_068373508.1">
    <property type="nucleotide sequence ID" value="NZ_LBNE01000011.1"/>
</dbReference>
<keyword evidence="3" id="KW-1003">Cell membrane</keyword>
<feature type="transmembrane region" description="Helical" evidence="9">
    <location>
        <begin position="12"/>
        <end position="35"/>
    </location>
</feature>
<feature type="transmembrane region" description="Helical" evidence="9">
    <location>
        <begin position="85"/>
        <end position="103"/>
    </location>
</feature>
<gene>
    <name evidence="11" type="ORF">AAV32_13980</name>
</gene>
<comment type="function">
    <text evidence="9">Part of the tripartite ATP-independent periplasmic (TRAP) transport system.</text>
</comment>
<evidence type="ECO:0000256" key="4">
    <source>
        <dbReference type="ARBA" id="ARBA00022519"/>
    </source>
</evidence>
<keyword evidence="2 9" id="KW-0813">Transport</keyword>
<dbReference type="GO" id="GO:0005886">
    <property type="term" value="C:plasma membrane"/>
    <property type="evidence" value="ECO:0007669"/>
    <property type="project" value="UniProtKB-SubCell"/>
</dbReference>
<dbReference type="PANTHER" id="PTHR35011:SF2">
    <property type="entry name" value="2,3-DIKETO-L-GULONATE TRAP TRANSPORTER SMALL PERMEASE PROTEIN YIAM"/>
    <property type="match status" value="1"/>
</dbReference>
<reference evidence="11 12" key="1">
    <citation type="submission" date="2015-04" db="EMBL/GenBank/DDBJ databases">
        <title>Genome sequence of Kerstersia gyiorum CG1.</title>
        <authorList>
            <person name="Greninger A.L."/>
            <person name="Kozyreva V."/>
            <person name="Chaturvedi V."/>
        </authorList>
    </citation>
    <scope>NUCLEOTIDE SEQUENCE [LARGE SCALE GENOMIC DNA]</scope>
    <source>
        <strain evidence="11 12">CG1</strain>
    </source>
</reference>
<name>A0A171KPN3_9BURK</name>
<evidence type="ECO:0000256" key="7">
    <source>
        <dbReference type="ARBA" id="ARBA00023136"/>
    </source>
</evidence>
<evidence type="ECO:0000256" key="3">
    <source>
        <dbReference type="ARBA" id="ARBA00022475"/>
    </source>
</evidence>
<dbReference type="EMBL" id="LBNE01000011">
    <property type="protein sequence ID" value="KKO70850.1"/>
    <property type="molecule type" value="Genomic_DNA"/>
</dbReference>
<feature type="transmembrane region" description="Helical" evidence="9">
    <location>
        <begin position="47"/>
        <end position="64"/>
    </location>
</feature>
<dbReference type="STRING" id="206506.AAV32_13980"/>
<keyword evidence="6 9" id="KW-1133">Transmembrane helix</keyword>
<keyword evidence="5 9" id="KW-0812">Transmembrane</keyword>
<feature type="domain" description="Tripartite ATP-independent periplasmic transporters DctQ component" evidence="10">
    <location>
        <begin position="23"/>
        <end position="152"/>
    </location>
</feature>
<evidence type="ECO:0000256" key="9">
    <source>
        <dbReference type="RuleBase" id="RU369079"/>
    </source>
</evidence>
<evidence type="ECO:0000256" key="2">
    <source>
        <dbReference type="ARBA" id="ARBA00022448"/>
    </source>
</evidence>
<keyword evidence="7 9" id="KW-0472">Membrane</keyword>
<keyword evidence="4 9" id="KW-0997">Cell inner membrane</keyword>
<evidence type="ECO:0000313" key="12">
    <source>
        <dbReference type="Proteomes" id="UP000078084"/>
    </source>
</evidence>